<dbReference type="EMBL" id="JADGJW010000461">
    <property type="protein sequence ID" value="KAJ3216764.1"/>
    <property type="molecule type" value="Genomic_DNA"/>
</dbReference>
<feature type="region of interest" description="Disordered" evidence="1">
    <location>
        <begin position="245"/>
        <end position="271"/>
    </location>
</feature>
<feature type="region of interest" description="Disordered" evidence="1">
    <location>
        <begin position="191"/>
        <end position="223"/>
    </location>
</feature>
<dbReference type="AlphaFoldDB" id="A0AAD5XYQ8"/>
<feature type="compositionally biased region" description="Low complexity" evidence="1">
    <location>
        <begin position="46"/>
        <end position="57"/>
    </location>
</feature>
<feature type="region of interest" description="Disordered" evidence="1">
    <location>
        <begin position="93"/>
        <end position="129"/>
    </location>
</feature>
<protein>
    <submittedName>
        <fullName evidence="2">Uncharacterized protein</fullName>
    </submittedName>
</protein>
<feature type="region of interest" description="Disordered" evidence="1">
    <location>
        <begin position="1"/>
        <end position="57"/>
    </location>
</feature>
<comment type="caution">
    <text evidence="2">The sequence shown here is derived from an EMBL/GenBank/DDBJ whole genome shotgun (WGS) entry which is preliminary data.</text>
</comment>
<accession>A0AAD5XYQ8</accession>
<reference evidence="2" key="1">
    <citation type="submission" date="2020-05" db="EMBL/GenBank/DDBJ databases">
        <title>Phylogenomic resolution of chytrid fungi.</title>
        <authorList>
            <person name="Stajich J.E."/>
            <person name="Amses K."/>
            <person name="Simmons R."/>
            <person name="Seto K."/>
            <person name="Myers J."/>
            <person name="Bonds A."/>
            <person name="Quandt C.A."/>
            <person name="Barry K."/>
            <person name="Liu P."/>
            <person name="Grigoriev I."/>
            <person name="Longcore J.E."/>
            <person name="James T.Y."/>
        </authorList>
    </citation>
    <scope>NUCLEOTIDE SEQUENCE</scope>
    <source>
        <strain evidence="2">JEL0476</strain>
    </source>
</reference>
<keyword evidence="3" id="KW-1185">Reference proteome</keyword>
<proteinExistence type="predicted"/>
<feature type="non-terminal residue" evidence="2">
    <location>
        <position position="1"/>
    </location>
</feature>
<name>A0AAD5XYQ8_9FUNG</name>
<dbReference type="Proteomes" id="UP001211065">
    <property type="component" value="Unassembled WGS sequence"/>
</dbReference>
<evidence type="ECO:0000313" key="2">
    <source>
        <dbReference type="EMBL" id="KAJ3216764.1"/>
    </source>
</evidence>
<feature type="compositionally biased region" description="Polar residues" evidence="1">
    <location>
        <begin position="208"/>
        <end position="222"/>
    </location>
</feature>
<sequence length="451" mass="51498">MNSNQSFSDNNSEREEKKKKKTKIPSSSERLESSSSQMSLKKKLNKSNSSLLQKKNKIKNASSSALQFNECNNDVFDNNDDDINLCSDNRFGQSTDDFKSQKNKNKNKISSVNLYSSEPNVNKKTDSLSNFQKSNDSLAEIYQSNSIVRGSSHYSRSSDSLQPTASQLFELREAENPSCVVDYSAHHNVNSKTIQDEGKKRTKKKNLENVNSTTANPTSYSASMEPIANNYPMVQHVQQIVLDRGIPQQKKKLTRKAKDKHRSKSQKNKDDHIALEINNPTNNETVTIEKKDIYEEYKHYLKDTSNREIKNSSFHAEELNRADFNLDISNMATTYEDKMKQSAYAKVQATFYEDGNKFRQYYSDSEEDSPYKYSNSKSKYSIKKLINLAKKSETNSTYFLKFFHQILAGCCLASLIFFPVSDLGDPSPSTFMDEKINTTVIRFGVQTELQL</sequence>
<feature type="compositionally biased region" description="Basic residues" evidence="1">
    <location>
        <begin position="249"/>
        <end position="266"/>
    </location>
</feature>
<gene>
    <name evidence="2" type="ORF">HK099_005739</name>
</gene>
<feature type="compositionally biased region" description="Polar residues" evidence="1">
    <location>
        <begin position="1"/>
        <end position="10"/>
    </location>
</feature>
<evidence type="ECO:0000313" key="3">
    <source>
        <dbReference type="Proteomes" id="UP001211065"/>
    </source>
</evidence>
<evidence type="ECO:0000256" key="1">
    <source>
        <dbReference type="SAM" id="MobiDB-lite"/>
    </source>
</evidence>
<organism evidence="2 3">
    <name type="scientific">Clydaea vesicula</name>
    <dbReference type="NCBI Taxonomy" id="447962"/>
    <lineage>
        <taxon>Eukaryota</taxon>
        <taxon>Fungi</taxon>
        <taxon>Fungi incertae sedis</taxon>
        <taxon>Chytridiomycota</taxon>
        <taxon>Chytridiomycota incertae sedis</taxon>
        <taxon>Chytridiomycetes</taxon>
        <taxon>Lobulomycetales</taxon>
        <taxon>Lobulomycetaceae</taxon>
        <taxon>Clydaea</taxon>
    </lineage>
</organism>
<feature type="compositionally biased region" description="Low complexity" evidence="1">
    <location>
        <begin position="24"/>
        <end position="39"/>
    </location>
</feature>